<evidence type="ECO:0000256" key="1">
    <source>
        <dbReference type="ARBA" id="ARBA00007430"/>
    </source>
</evidence>
<gene>
    <name evidence="4" type="ORF">QJV27_01395</name>
</gene>
<feature type="transmembrane region" description="Helical" evidence="2">
    <location>
        <begin position="59"/>
        <end position="79"/>
    </location>
</feature>
<dbReference type="EMBL" id="JASBAO010000001">
    <property type="protein sequence ID" value="MDI2090045.1"/>
    <property type="molecule type" value="Genomic_DNA"/>
</dbReference>
<name>A0ABT6PYV6_9PROT</name>
<evidence type="ECO:0000313" key="5">
    <source>
        <dbReference type="Proteomes" id="UP001431634"/>
    </source>
</evidence>
<accession>A0ABT6PYV6</accession>
<protein>
    <submittedName>
        <fullName evidence="4">Nucleoside-diphosphate sugar epimerase/dehydratase</fullName>
    </submittedName>
</protein>
<dbReference type="PANTHER" id="PTHR43318:SF1">
    <property type="entry name" value="POLYSACCHARIDE BIOSYNTHESIS PROTEIN EPSC-RELATED"/>
    <property type="match status" value="1"/>
</dbReference>
<evidence type="ECO:0000256" key="2">
    <source>
        <dbReference type="SAM" id="Phobius"/>
    </source>
</evidence>
<evidence type="ECO:0000313" key="4">
    <source>
        <dbReference type="EMBL" id="MDI2090045.1"/>
    </source>
</evidence>
<dbReference type="Proteomes" id="UP001431634">
    <property type="component" value="Unassembled WGS sequence"/>
</dbReference>
<reference evidence="4" key="1">
    <citation type="submission" date="2023-05" db="EMBL/GenBank/DDBJ databases">
        <title>Whole genome sequence of Commensalibacter sp.</title>
        <authorList>
            <person name="Charoenyingcharoen P."/>
            <person name="Yukphan P."/>
        </authorList>
    </citation>
    <scope>NUCLEOTIDE SEQUENCE</scope>
    <source>
        <strain evidence="4">TBRC 16381</strain>
    </source>
</reference>
<feature type="domain" description="Polysaccharide biosynthesis protein CapD-like" evidence="3">
    <location>
        <begin position="269"/>
        <end position="583"/>
    </location>
</feature>
<feature type="transmembrane region" description="Helical" evidence="2">
    <location>
        <begin position="91"/>
        <end position="111"/>
    </location>
</feature>
<comment type="similarity">
    <text evidence="1">Belongs to the polysaccharide synthase family.</text>
</comment>
<sequence>MDGILAAIAAPLARWLADPQDGLLHPLWFLTSGVITLLVSGIPFHIPQQYWRFSGIADLLNIAAAAVGSSILFSCLLVFNGYPMPSDTFPIIYALVLLVLMGGGRVTYRLCTSENIRINRQKKQKILLLGSDEDIDLFIRAIKRDTQSVFRVVGLISFRQSRKGHRIHNAPILGNFEDLADILSNLKNQQKLPATLVITGGDLRGPQLRALLSVAEKWGIQVKRTPTLTSLTPASNVELQPIALEELLNRPQVPLDHEGMELMIRNKVVVVTGAGGSIGSELVRQIAALLPKLLILLDHSEYALWKINVELTERKLNGDRQCVLANIRDQDRIYSLFEQYRPEIVFHAAALKHVPMIENNPIEGFLTNIIGTRIIANAAAVTGVKALIMISTDKAVNPSSLMGASKRVAEMYCQALDMAIHNHDEQQLKDIVDIPPTSMMRCVTVRFGNVLGSTGSVVPLFRRQLRHGGPLTVTDPEMKRYFMTVSEAVGLVLQASVRATIYRGGNDLTDQMLKNGGIFVLDMGEPVKILDLARQLIRLAGLKPEEDIQIEFTGLRPGEKLFEELFHGKEAPMPTDHAALMMATPRMVNLQEVNELINQIEAICIQGDVKQAIHLVQQLVPEFTHKSNMQ</sequence>
<evidence type="ECO:0000259" key="3">
    <source>
        <dbReference type="Pfam" id="PF02719"/>
    </source>
</evidence>
<dbReference type="PANTHER" id="PTHR43318">
    <property type="entry name" value="UDP-N-ACETYLGLUCOSAMINE 4,6-DEHYDRATASE"/>
    <property type="match status" value="1"/>
</dbReference>
<dbReference type="CDD" id="cd05237">
    <property type="entry name" value="UDP_invert_4-6DH_SDR_e"/>
    <property type="match status" value="1"/>
</dbReference>
<dbReference type="Gene3D" id="3.40.50.720">
    <property type="entry name" value="NAD(P)-binding Rossmann-like Domain"/>
    <property type="match status" value="2"/>
</dbReference>
<keyword evidence="2" id="KW-0812">Transmembrane</keyword>
<proteinExistence type="inferred from homology"/>
<keyword evidence="2" id="KW-0472">Membrane</keyword>
<dbReference type="InterPro" id="IPR003869">
    <property type="entry name" value="Polysac_CapD-like"/>
</dbReference>
<comment type="caution">
    <text evidence="4">The sequence shown here is derived from an EMBL/GenBank/DDBJ whole genome shotgun (WGS) entry which is preliminary data.</text>
</comment>
<dbReference type="Pfam" id="PF02719">
    <property type="entry name" value="Polysacc_synt_2"/>
    <property type="match status" value="1"/>
</dbReference>
<keyword evidence="5" id="KW-1185">Reference proteome</keyword>
<dbReference type="SUPFAM" id="SSF51735">
    <property type="entry name" value="NAD(P)-binding Rossmann-fold domains"/>
    <property type="match status" value="1"/>
</dbReference>
<dbReference type="InterPro" id="IPR051203">
    <property type="entry name" value="Polysaccharide_Synthase-Rel"/>
</dbReference>
<organism evidence="4 5">
    <name type="scientific">Commensalibacter oyaizuii</name>
    <dbReference type="NCBI Taxonomy" id="3043873"/>
    <lineage>
        <taxon>Bacteria</taxon>
        <taxon>Pseudomonadati</taxon>
        <taxon>Pseudomonadota</taxon>
        <taxon>Alphaproteobacteria</taxon>
        <taxon>Acetobacterales</taxon>
        <taxon>Acetobacteraceae</taxon>
    </lineage>
</organism>
<dbReference type="Pfam" id="PF13727">
    <property type="entry name" value="CoA_binding_3"/>
    <property type="match status" value="1"/>
</dbReference>
<keyword evidence="2" id="KW-1133">Transmembrane helix</keyword>
<dbReference type="InterPro" id="IPR036291">
    <property type="entry name" value="NAD(P)-bd_dom_sf"/>
</dbReference>
<feature type="transmembrane region" description="Helical" evidence="2">
    <location>
        <begin position="29"/>
        <end position="47"/>
    </location>
</feature>